<sequence>MAVKIRLQRKGRIRLPIYRLVAADSKAPRDGAFIEILGQYDPKAGRPGMNHTINVKAERIQHWLDCGAQPTDTVHSLLRQIGILPMVDFNKTEEPYYGSRKKKEGDKKKRSNKASASLASPPASRSIPAPRVEALIVESFGSSFRGTAVAAKPAFRLQSSSGLCSVRSASRVAAQGAATSQMRSMSTGMRSALQRVACACGI</sequence>
<proteinExistence type="inferred from homology"/>
<dbReference type="InterPro" id="IPR000307">
    <property type="entry name" value="Ribosomal_bS16"/>
</dbReference>
<dbReference type="GO" id="GO:0005737">
    <property type="term" value="C:cytoplasm"/>
    <property type="evidence" value="ECO:0007669"/>
    <property type="project" value="UniProtKB-ARBA"/>
</dbReference>
<dbReference type="HAMAP" id="MF_00385">
    <property type="entry name" value="Ribosomal_bS16"/>
    <property type="match status" value="1"/>
</dbReference>
<reference evidence="5 6" key="1">
    <citation type="journal article" date="2014" name="Nat. Commun.">
        <title>Klebsormidium flaccidum genome reveals primary factors for plant terrestrial adaptation.</title>
        <authorList>
            <person name="Hori K."/>
            <person name="Maruyama F."/>
            <person name="Fujisawa T."/>
            <person name="Togashi T."/>
            <person name="Yamamoto N."/>
            <person name="Seo M."/>
            <person name="Sato S."/>
            <person name="Yamada T."/>
            <person name="Mori H."/>
            <person name="Tajima N."/>
            <person name="Moriyama T."/>
            <person name="Ikeuchi M."/>
            <person name="Watanabe M."/>
            <person name="Wada H."/>
            <person name="Kobayashi K."/>
            <person name="Saito M."/>
            <person name="Masuda T."/>
            <person name="Sasaki-Sekimoto Y."/>
            <person name="Mashiguchi K."/>
            <person name="Awai K."/>
            <person name="Shimojima M."/>
            <person name="Masuda S."/>
            <person name="Iwai M."/>
            <person name="Nobusawa T."/>
            <person name="Narise T."/>
            <person name="Kondo S."/>
            <person name="Saito H."/>
            <person name="Sato R."/>
            <person name="Murakawa M."/>
            <person name="Ihara Y."/>
            <person name="Oshima-Yamada Y."/>
            <person name="Ohtaka K."/>
            <person name="Satoh M."/>
            <person name="Sonobe K."/>
            <person name="Ishii M."/>
            <person name="Ohtani R."/>
            <person name="Kanamori-Sato M."/>
            <person name="Honoki R."/>
            <person name="Miyazaki D."/>
            <person name="Mochizuki H."/>
            <person name="Umetsu J."/>
            <person name="Higashi K."/>
            <person name="Shibata D."/>
            <person name="Kamiya Y."/>
            <person name="Sato N."/>
            <person name="Nakamura Y."/>
            <person name="Tabata S."/>
            <person name="Ida S."/>
            <person name="Kurokawa K."/>
            <person name="Ohta H."/>
        </authorList>
    </citation>
    <scope>NUCLEOTIDE SEQUENCE [LARGE SCALE GENOMIC DNA]</scope>
    <source>
        <strain evidence="5 6">NIES-2285</strain>
    </source>
</reference>
<keyword evidence="3" id="KW-0687">Ribonucleoprotein</keyword>
<accession>A0A1Y1HTD9</accession>
<feature type="region of interest" description="Disordered" evidence="4">
    <location>
        <begin position="95"/>
        <end position="126"/>
    </location>
</feature>
<dbReference type="OrthoDB" id="407221at2759"/>
<dbReference type="PANTHER" id="PTHR12919">
    <property type="entry name" value="30S RIBOSOMAL PROTEIN S16"/>
    <property type="match status" value="1"/>
</dbReference>
<evidence type="ECO:0000256" key="1">
    <source>
        <dbReference type="ARBA" id="ARBA00006668"/>
    </source>
</evidence>
<organism evidence="5 6">
    <name type="scientific">Klebsormidium nitens</name>
    <name type="common">Green alga</name>
    <name type="synonym">Ulothrix nitens</name>
    <dbReference type="NCBI Taxonomy" id="105231"/>
    <lineage>
        <taxon>Eukaryota</taxon>
        <taxon>Viridiplantae</taxon>
        <taxon>Streptophyta</taxon>
        <taxon>Klebsormidiophyceae</taxon>
        <taxon>Klebsormidiales</taxon>
        <taxon>Klebsormidiaceae</taxon>
        <taxon>Klebsormidium</taxon>
    </lineage>
</organism>
<gene>
    <name evidence="5" type="ORF">KFL_000790180</name>
</gene>
<evidence type="ECO:0000313" key="5">
    <source>
        <dbReference type="EMBL" id="GAQ81393.1"/>
    </source>
</evidence>
<dbReference type="GO" id="GO:0006412">
    <property type="term" value="P:translation"/>
    <property type="evidence" value="ECO:0007669"/>
    <property type="project" value="InterPro"/>
</dbReference>
<dbReference type="PANTHER" id="PTHR12919:SF39">
    <property type="entry name" value="SMALL RIBOSOMAL SUBUNIT PROTEIN BS16M_BS16C"/>
    <property type="match status" value="1"/>
</dbReference>
<dbReference type="GO" id="GO:0003735">
    <property type="term" value="F:structural constituent of ribosome"/>
    <property type="evidence" value="ECO:0000318"/>
    <property type="project" value="GO_Central"/>
</dbReference>
<dbReference type="EMBL" id="DF237028">
    <property type="protein sequence ID" value="GAQ81393.1"/>
    <property type="molecule type" value="Genomic_DNA"/>
</dbReference>
<dbReference type="STRING" id="105231.A0A1Y1HTD9"/>
<evidence type="ECO:0000313" key="6">
    <source>
        <dbReference type="Proteomes" id="UP000054558"/>
    </source>
</evidence>
<dbReference type="Gene3D" id="3.30.1320.10">
    <property type="match status" value="1"/>
</dbReference>
<feature type="compositionally biased region" description="Low complexity" evidence="4">
    <location>
        <begin position="113"/>
        <end position="126"/>
    </location>
</feature>
<evidence type="ECO:0000256" key="3">
    <source>
        <dbReference type="ARBA" id="ARBA00023274"/>
    </source>
</evidence>
<protein>
    <submittedName>
        <fullName evidence="5">Mitochondrial or chloroplast ribosomal protein S16</fullName>
    </submittedName>
</protein>
<dbReference type="SUPFAM" id="SSF54565">
    <property type="entry name" value="Ribosomal protein S16"/>
    <property type="match status" value="1"/>
</dbReference>
<evidence type="ECO:0000256" key="4">
    <source>
        <dbReference type="SAM" id="MobiDB-lite"/>
    </source>
</evidence>
<keyword evidence="6" id="KW-1185">Reference proteome</keyword>
<dbReference type="GO" id="GO:0015935">
    <property type="term" value="C:small ribosomal subunit"/>
    <property type="evidence" value="ECO:0000318"/>
    <property type="project" value="GO_Central"/>
</dbReference>
<name>A0A1Y1HTD9_KLENI</name>
<evidence type="ECO:0000256" key="2">
    <source>
        <dbReference type="ARBA" id="ARBA00022980"/>
    </source>
</evidence>
<keyword evidence="2 5" id="KW-0689">Ribosomal protein</keyword>
<dbReference type="AlphaFoldDB" id="A0A1Y1HTD9"/>
<dbReference type="Pfam" id="PF00886">
    <property type="entry name" value="Ribosomal_S16"/>
    <property type="match status" value="1"/>
</dbReference>
<dbReference type="InterPro" id="IPR023803">
    <property type="entry name" value="Ribosomal_bS16_dom_sf"/>
</dbReference>
<comment type="similarity">
    <text evidence="1">Belongs to the bacterial ribosomal protein bS16 family.</text>
</comment>
<dbReference type="Proteomes" id="UP000054558">
    <property type="component" value="Unassembled WGS sequence"/>
</dbReference>
<dbReference type="NCBIfam" id="TIGR00002">
    <property type="entry name" value="S16"/>
    <property type="match status" value="1"/>
</dbReference>